<reference evidence="1" key="1">
    <citation type="submission" date="2021-03" db="EMBL/GenBank/DDBJ databases">
        <title>Taxonomic study of Clostridium polyendosporum from meadow-gley soil under rice.</title>
        <authorList>
            <person name="Kobayashi H."/>
            <person name="Tanizawa Y."/>
            <person name="Yagura M."/>
        </authorList>
    </citation>
    <scope>NUCLEOTIDE SEQUENCE</scope>
    <source>
        <strain evidence="1">JCM 30710</strain>
    </source>
</reference>
<dbReference type="Proteomes" id="UP000679179">
    <property type="component" value="Unassembled WGS sequence"/>
</dbReference>
<dbReference type="RefSeq" id="WP_212903059.1">
    <property type="nucleotide sequence ID" value="NZ_BOPZ01000006.1"/>
</dbReference>
<evidence type="ECO:0000313" key="1">
    <source>
        <dbReference type="EMBL" id="GIM28316.1"/>
    </source>
</evidence>
<comment type="caution">
    <text evidence="1">The sequence shown here is derived from an EMBL/GenBank/DDBJ whole genome shotgun (WGS) entry which is preliminary data.</text>
</comment>
<organism evidence="1 2">
    <name type="scientific">Clostridium polyendosporum</name>
    <dbReference type="NCBI Taxonomy" id="69208"/>
    <lineage>
        <taxon>Bacteria</taxon>
        <taxon>Bacillati</taxon>
        <taxon>Bacillota</taxon>
        <taxon>Clostridia</taxon>
        <taxon>Eubacteriales</taxon>
        <taxon>Clostridiaceae</taxon>
        <taxon>Clostridium</taxon>
    </lineage>
</organism>
<keyword evidence="2" id="KW-1185">Reference proteome</keyword>
<gene>
    <name evidence="1" type="ORF">CPJCM30710_09820</name>
</gene>
<accession>A0A919RZ02</accession>
<dbReference type="EMBL" id="BOPZ01000006">
    <property type="protein sequence ID" value="GIM28316.1"/>
    <property type="molecule type" value="Genomic_DNA"/>
</dbReference>
<evidence type="ECO:0000313" key="2">
    <source>
        <dbReference type="Proteomes" id="UP000679179"/>
    </source>
</evidence>
<protein>
    <submittedName>
        <fullName evidence="1">Uncharacterized protein</fullName>
    </submittedName>
</protein>
<dbReference type="AlphaFoldDB" id="A0A919RZ02"/>
<name>A0A919RZ02_9CLOT</name>
<sequence length="59" mass="6548">MSENYKAVVELRSKYEALLKKAAKLGACNLRIDKDSNIMGCGSGMKCSTGDEFSDERRK</sequence>
<proteinExistence type="predicted"/>